<dbReference type="eggNOG" id="COG2340">
    <property type="taxonomic scope" value="Bacteria"/>
</dbReference>
<dbReference type="PATRIC" id="fig|1280954.3.peg.1398"/>
<dbReference type="STRING" id="1280954.HPO_06898"/>
<dbReference type="CDD" id="cd05379">
    <property type="entry name" value="CAP_bacterial"/>
    <property type="match status" value="1"/>
</dbReference>
<dbReference type="SUPFAM" id="SSF55797">
    <property type="entry name" value="PR-1-like"/>
    <property type="match status" value="1"/>
</dbReference>
<dbReference type="AlphaFoldDB" id="A0A062VKW9"/>
<dbReference type="InterPro" id="IPR035940">
    <property type="entry name" value="CAP_sf"/>
</dbReference>
<organism evidence="2 3">
    <name type="scientific">Hyphomonas polymorpha PS728</name>
    <dbReference type="NCBI Taxonomy" id="1280954"/>
    <lineage>
        <taxon>Bacteria</taxon>
        <taxon>Pseudomonadati</taxon>
        <taxon>Pseudomonadota</taxon>
        <taxon>Alphaproteobacteria</taxon>
        <taxon>Hyphomonadales</taxon>
        <taxon>Hyphomonadaceae</taxon>
        <taxon>Hyphomonas</taxon>
    </lineage>
</organism>
<dbReference type="OrthoDB" id="9811255at2"/>
<sequence>MTSAADRSNVSKDLLAAIESVRLDAGLAGFAEHQKLALVAQEHARDMARRHYAADVSPEGRTLLDHVRQADRQTLYSAFGTAIAIVDAGTSADTVLAALMSDPSNKENLLRSGFDHVGIGAVEQGGRLYVVQLLARVEGQLQRPLPVNSSGAESLRVDLAARGMTPVSWSLSDGAGTTLLRGTGERIRDPRGTGAEGYLNLDVAMGPDVYTLRGPYVRVN</sequence>
<protein>
    <submittedName>
        <fullName evidence="2">SCP-like extracellular family protein</fullName>
    </submittedName>
</protein>
<dbReference type="Gene3D" id="3.40.33.10">
    <property type="entry name" value="CAP"/>
    <property type="match status" value="1"/>
</dbReference>
<dbReference type="PANTHER" id="PTHR31157:SF1">
    <property type="entry name" value="SCP DOMAIN-CONTAINING PROTEIN"/>
    <property type="match status" value="1"/>
</dbReference>
<evidence type="ECO:0000313" key="3">
    <source>
        <dbReference type="Proteomes" id="UP000027100"/>
    </source>
</evidence>
<feature type="domain" description="SCP" evidence="1">
    <location>
        <begin position="16"/>
        <end position="132"/>
    </location>
</feature>
<dbReference type="Proteomes" id="UP000027100">
    <property type="component" value="Unassembled WGS sequence"/>
</dbReference>
<comment type="caution">
    <text evidence="2">The sequence shown here is derived from an EMBL/GenBank/DDBJ whole genome shotgun (WGS) entry which is preliminary data.</text>
</comment>
<accession>A0A062VKW9</accession>
<dbReference type="InterPro" id="IPR014044">
    <property type="entry name" value="CAP_dom"/>
</dbReference>
<dbReference type="RefSeq" id="WP_035596128.1">
    <property type="nucleotide sequence ID" value="NZ_ARYM01000006.1"/>
</dbReference>
<keyword evidence="3" id="KW-1185">Reference proteome</keyword>
<proteinExistence type="predicted"/>
<dbReference type="Pfam" id="PF00188">
    <property type="entry name" value="CAP"/>
    <property type="match status" value="1"/>
</dbReference>
<name>A0A062VKW9_9PROT</name>
<dbReference type="PANTHER" id="PTHR31157">
    <property type="entry name" value="SCP DOMAIN-CONTAINING PROTEIN"/>
    <property type="match status" value="1"/>
</dbReference>
<evidence type="ECO:0000259" key="1">
    <source>
        <dbReference type="Pfam" id="PF00188"/>
    </source>
</evidence>
<evidence type="ECO:0000313" key="2">
    <source>
        <dbReference type="EMBL" id="KCZ99277.1"/>
    </source>
</evidence>
<dbReference type="EMBL" id="ARYM01000006">
    <property type="protein sequence ID" value="KCZ99277.1"/>
    <property type="molecule type" value="Genomic_DNA"/>
</dbReference>
<reference evidence="2 3" key="1">
    <citation type="journal article" date="2014" name="Antonie Van Leeuwenhoek">
        <title>Hyphomonas beringensis sp. nov. and Hyphomonas chukchiensis sp. nov., isolated from surface seawater of the Bering Sea and Chukchi Sea.</title>
        <authorList>
            <person name="Li C."/>
            <person name="Lai Q."/>
            <person name="Li G."/>
            <person name="Dong C."/>
            <person name="Wang J."/>
            <person name="Liao Y."/>
            <person name="Shao Z."/>
        </authorList>
    </citation>
    <scope>NUCLEOTIDE SEQUENCE [LARGE SCALE GENOMIC DNA]</scope>
    <source>
        <strain evidence="2 3">PS728</strain>
    </source>
</reference>
<gene>
    <name evidence="2" type="ORF">HPO_06898</name>
</gene>